<dbReference type="Proteomes" id="UP000007879">
    <property type="component" value="Unassembled WGS sequence"/>
</dbReference>
<keyword evidence="5" id="KW-1185">Reference proteome</keyword>
<feature type="region of interest" description="Disordered" evidence="1">
    <location>
        <begin position="313"/>
        <end position="345"/>
    </location>
</feature>
<feature type="compositionally biased region" description="Pro residues" evidence="1">
    <location>
        <begin position="737"/>
        <end position="752"/>
    </location>
</feature>
<reference evidence="5" key="1">
    <citation type="journal article" date="2010" name="Nature">
        <title>The Amphimedon queenslandica genome and the evolution of animal complexity.</title>
        <authorList>
            <person name="Srivastava M."/>
            <person name="Simakov O."/>
            <person name="Chapman J."/>
            <person name="Fahey B."/>
            <person name="Gauthier M.E."/>
            <person name="Mitros T."/>
            <person name="Richards G.S."/>
            <person name="Conaco C."/>
            <person name="Dacre M."/>
            <person name="Hellsten U."/>
            <person name="Larroux C."/>
            <person name="Putnam N.H."/>
            <person name="Stanke M."/>
            <person name="Adamska M."/>
            <person name="Darling A."/>
            <person name="Degnan S.M."/>
            <person name="Oakley T.H."/>
            <person name="Plachetzki D.C."/>
            <person name="Zhai Y."/>
            <person name="Adamski M."/>
            <person name="Calcino A."/>
            <person name="Cummins S.F."/>
            <person name="Goodstein D.M."/>
            <person name="Harris C."/>
            <person name="Jackson D.J."/>
            <person name="Leys S.P."/>
            <person name="Shu S."/>
            <person name="Woodcroft B.J."/>
            <person name="Vervoort M."/>
            <person name="Kosik K.S."/>
            <person name="Manning G."/>
            <person name="Degnan B.M."/>
            <person name="Rokhsar D.S."/>
        </authorList>
    </citation>
    <scope>NUCLEOTIDE SEQUENCE [LARGE SCALE GENOMIC DNA]</scope>
</reference>
<feature type="region of interest" description="Disordered" evidence="1">
    <location>
        <begin position="1"/>
        <end position="135"/>
    </location>
</feature>
<feature type="compositionally biased region" description="Basic and acidic residues" evidence="1">
    <location>
        <begin position="333"/>
        <end position="345"/>
    </location>
</feature>
<feature type="compositionally biased region" description="Polar residues" evidence="1">
    <location>
        <begin position="196"/>
        <end position="207"/>
    </location>
</feature>
<sequence length="826" mass="93133">MPSFNRSRRKKKPDDSQTDVAEMATCGRYRKVDSDAATSRSFVRSITTQRKSDQAKNIRSQSVPSLNSTSDVLLPPAQPAPPPSHSHHHHSHHRHHHHQQHHHHHAPQQQPPPQVSPTRQPRSNSVRMSSSIKKFSIRRRIARMFGSHSDLSGRGIMTIPDQESLSAGIYRPIGGSRTRSIGGSSDCSSSSLASVPPQQNSEFSRQNSLRESSHSRVSQSSVFSSRQPSCDSADALNFSVHGPLVPTESGLRPRSIACIQRSGSSSSLRNSSSHHNDPRYYSLAAPSSTGNRIEGHESFVHSMDERMLHSAVRGTPYQRYHHRPTTQEEPEHEDLSSTRKIKPSDPEYRKVAENLMSCSPQPPPDDGPSRLLVEQEVQTRKGSFDSEEQQKRRGMGHIKQSVLASFRLNKDNRRPMTPDASLSQLPPEWEVSLTANGLKYYINHETQTTHWNMPSNLSDGPGDDESDLPDGWEVVKSKRYGTYYVNHNNFTAQYQHPVHASAPPPYHYHLSVQQGEDEERDRNKLHIPVRSHSHRSSQAHRIMDPNSSLPRRSKSFRDALSESTQLDSIVSSDEVLHTRQLSTMTYVPPSPFQIAEIPLWLKDYVDAPFGSEVDKQLQWYKYQEEELSGLDTMIKRLLKKSSEQLVKKFEYHKVALQKELEQRQRLHQSRLRANNERHQLTELPHSSPVPSTAPVPHVYAKTLSMPPPPPIQTHCGYIDPRYHHMHNGMYPTRGPHPSYPPSRHPPPMPIHPTAPGVSSAYHHSATSPYYLPHHVCPPPYHSNQPGPSILPPPSLPLSPPPPPLSRGTSTTVRSNDVYDGSEETFV</sequence>
<dbReference type="eggNOG" id="KOG1891">
    <property type="taxonomic scope" value="Eukaryota"/>
</dbReference>
<evidence type="ECO:0000259" key="2">
    <source>
        <dbReference type="PROSITE" id="PS50020"/>
    </source>
</evidence>
<accession>A0A1X7VFR2</accession>
<dbReference type="GO" id="GO:0006915">
    <property type="term" value="P:apoptotic process"/>
    <property type="evidence" value="ECO:0007669"/>
    <property type="project" value="InterPro"/>
</dbReference>
<dbReference type="OrthoDB" id="5339429at2759"/>
<dbReference type="InterPro" id="IPR030030">
    <property type="entry name" value="Sav"/>
</dbReference>
<name>A0A1X7VFR2_AMPQE</name>
<dbReference type="GO" id="GO:0043065">
    <property type="term" value="P:positive regulation of apoptotic process"/>
    <property type="evidence" value="ECO:0007669"/>
    <property type="project" value="TreeGrafter"/>
</dbReference>
<feature type="region of interest" description="Disordered" evidence="1">
    <location>
        <begin position="731"/>
        <end position="762"/>
    </location>
</feature>
<feature type="compositionally biased region" description="Polar residues" evidence="1">
    <location>
        <begin position="36"/>
        <end position="49"/>
    </location>
</feature>
<feature type="compositionally biased region" description="Low complexity" evidence="1">
    <location>
        <begin position="262"/>
        <end position="273"/>
    </location>
</feature>
<dbReference type="PROSITE" id="PS50020">
    <property type="entry name" value="WW_DOMAIN_2"/>
    <property type="match status" value="2"/>
</dbReference>
<feature type="region of interest" description="Disordered" evidence="1">
    <location>
        <begin position="376"/>
        <end position="397"/>
    </location>
</feature>
<feature type="compositionally biased region" description="Basic residues" evidence="1">
    <location>
        <begin position="528"/>
        <end position="538"/>
    </location>
</feature>
<feature type="region of interest" description="Disordered" evidence="1">
    <location>
        <begin position="262"/>
        <end position="292"/>
    </location>
</feature>
<dbReference type="CDD" id="cd21433">
    <property type="entry name" value="SARAH_Sav"/>
    <property type="match status" value="1"/>
</dbReference>
<dbReference type="KEGG" id="aqu:109580501"/>
<feature type="compositionally biased region" description="Pro residues" evidence="1">
    <location>
        <begin position="788"/>
        <end position="804"/>
    </location>
</feature>
<dbReference type="PANTHER" id="PTHR47522:SF2">
    <property type="entry name" value="PROTEIN SALVADOR HOMOLOG 1"/>
    <property type="match status" value="1"/>
</dbReference>
<dbReference type="EnsemblMetazoa" id="Aqu2.1.38357_001">
    <property type="protein sequence ID" value="Aqu2.1.38357_001"/>
    <property type="gene ID" value="Aqu2.1.38357"/>
</dbReference>
<reference evidence="4" key="2">
    <citation type="submission" date="2017-05" db="UniProtKB">
        <authorList>
            <consortium name="EnsemblMetazoa"/>
        </authorList>
    </citation>
    <scope>IDENTIFICATION</scope>
</reference>
<dbReference type="GO" id="GO:0008285">
    <property type="term" value="P:negative regulation of cell population proliferation"/>
    <property type="evidence" value="ECO:0007669"/>
    <property type="project" value="TreeGrafter"/>
</dbReference>
<proteinExistence type="predicted"/>
<feature type="domain" description="WW" evidence="2">
    <location>
        <begin position="423"/>
        <end position="456"/>
    </location>
</feature>
<gene>
    <name evidence="4" type="primary">109580501</name>
</gene>
<evidence type="ECO:0000259" key="3">
    <source>
        <dbReference type="PROSITE" id="PS50951"/>
    </source>
</evidence>
<protein>
    <recommendedName>
        <fullName evidence="6">WW domain-containing protein</fullName>
    </recommendedName>
</protein>
<feature type="compositionally biased region" description="Basic and acidic residues" evidence="1">
    <location>
        <begin position="377"/>
        <end position="391"/>
    </location>
</feature>
<dbReference type="InterPro" id="IPR036020">
    <property type="entry name" value="WW_dom_sf"/>
</dbReference>
<feature type="region of interest" description="Disordered" evidence="1">
    <location>
        <begin position="528"/>
        <end position="557"/>
    </location>
</feature>
<dbReference type="EnsemblMetazoa" id="XM_019993756.1">
    <property type="protein sequence ID" value="XP_019849315.1"/>
    <property type="gene ID" value="LOC109580501"/>
</dbReference>
<dbReference type="GO" id="GO:0060090">
    <property type="term" value="F:molecular adaptor activity"/>
    <property type="evidence" value="ECO:0007669"/>
    <property type="project" value="InterPro"/>
</dbReference>
<dbReference type="PANTHER" id="PTHR47522">
    <property type="entry name" value="SALVADOR FAMILY WW DOMAIN-CONTAINING PROTEIN 1"/>
    <property type="match status" value="1"/>
</dbReference>
<dbReference type="PROSITE" id="PS50951">
    <property type="entry name" value="SARAH"/>
    <property type="match status" value="1"/>
</dbReference>
<dbReference type="InterPro" id="IPR011524">
    <property type="entry name" value="SARAH_dom"/>
</dbReference>
<evidence type="ECO:0000256" key="1">
    <source>
        <dbReference type="SAM" id="MobiDB-lite"/>
    </source>
</evidence>
<dbReference type="STRING" id="400682.A0A1X7VFR2"/>
<feature type="region of interest" description="Disordered" evidence="1">
    <location>
        <begin position="452"/>
        <end position="471"/>
    </location>
</feature>
<dbReference type="CDD" id="cd00201">
    <property type="entry name" value="WW"/>
    <property type="match status" value="2"/>
</dbReference>
<feature type="domain" description="WW" evidence="2">
    <location>
        <begin position="466"/>
        <end position="499"/>
    </location>
</feature>
<feature type="region of interest" description="Disordered" evidence="1">
    <location>
        <begin position="176"/>
        <end position="226"/>
    </location>
</feature>
<dbReference type="SUPFAM" id="SSF51045">
    <property type="entry name" value="WW domain"/>
    <property type="match status" value="2"/>
</dbReference>
<feature type="compositionally biased region" description="Polar residues" evidence="1">
    <location>
        <begin position="116"/>
        <end position="126"/>
    </location>
</feature>
<organism evidence="4">
    <name type="scientific">Amphimedon queenslandica</name>
    <name type="common">Sponge</name>
    <dbReference type="NCBI Taxonomy" id="400682"/>
    <lineage>
        <taxon>Eukaryota</taxon>
        <taxon>Metazoa</taxon>
        <taxon>Porifera</taxon>
        <taxon>Demospongiae</taxon>
        <taxon>Heteroscleromorpha</taxon>
        <taxon>Haplosclerida</taxon>
        <taxon>Niphatidae</taxon>
        <taxon>Amphimedon</taxon>
    </lineage>
</organism>
<feature type="compositionally biased region" description="Acidic residues" evidence="1">
    <location>
        <begin position="461"/>
        <end position="470"/>
    </location>
</feature>
<dbReference type="InterPro" id="IPR001202">
    <property type="entry name" value="WW_dom"/>
</dbReference>
<evidence type="ECO:0000313" key="4">
    <source>
        <dbReference type="EnsemblMetazoa" id="Aqu2.1.38357_001"/>
    </source>
</evidence>
<feature type="compositionally biased region" description="Basic residues" evidence="1">
    <location>
        <begin position="1"/>
        <end position="11"/>
    </location>
</feature>
<dbReference type="InParanoid" id="A0A1X7VFR2"/>
<dbReference type="AlphaFoldDB" id="A0A1X7VFR2"/>
<evidence type="ECO:0008006" key="6">
    <source>
        <dbReference type="Google" id="ProtNLM"/>
    </source>
</evidence>
<feature type="compositionally biased region" description="Low complexity" evidence="1">
    <location>
        <begin position="215"/>
        <end position="226"/>
    </location>
</feature>
<feature type="compositionally biased region" description="Polar residues" evidence="1">
    <location>
        <begin position="57"/>
        <end position="71"/>
    </location>
</feature>
<feature type="domain" description="SARAH" evidence="3">
    <location>
        <begin position="616"/>
        <end position="663"/>
    </location>
</feature>
<dbReference type="GO" id="GO:0005829">
    <property type="term" value="C:cytosol"/>
    <property type="evidence" value="ECO:0007669"/>
    <property type="project" value="TreeGrafter"/>
</dbReference>
<dbReference type="Pfam" id="PF00397">
    <property type="entry name" value="WW"/>
    <property type="match status" value="1"/>
</dbReference>
<feature type="compositionally biased region" description="Basic residues" evidence="1">
    <location>
        <begin position="85"/>
        <end position="106"/>
    </location>
</feature>
<dbReference type="Gene3D" id="2.20.70.10">
    <property type="match status" value="2"/>
</dbReference>
<dbReference type="GO" id="GO:0035329">
    <property type="term" value="P:hippo signaling"/>
    <property type="evidence" value="ECO:0007669"/>
    <property type="project" value="InterPro"/>
</dbReference>
<feature type="compositionally biased region" description="Low complexity" evidence="1">
    <location>
        <begin position="176"/>
        <end position="194"/>
    </location>
</feature>
<feature type="region of interest" description="Disordered" evidence="1">
    <location>
        <begin position="781"/>
        <end position="826"/>
    </location>
</feature>
<evidence type="ECO:0000313" key="5">
    <source>
        <dbReference type="Proteomes" id="UP000007879"/>
    </source>
</evidence>
<dbReference type="SMART" id="SM00456">
    <property type="entry name" value="WW"/>
    <property type="match status" value="2"/>
</dbReference>